<sequence length="723" mass="79596">MKKWVILSAAVFSLLTAGAYVQFNTVDKLATKPIPQTKSENHSSIYKLELSRWGVYNDGTHPLKTTKGINSALQWAKKNGYKAFIIPDGTYLIAKGTKNEDSEASIVMVSDMDLLLSEKTILQKEANEYEDYSILYLGEDVKNVTVKGGTFLGDRDHHDYSKREGPESAGTHEWGYGIKIVGAENVVIDGVKAEKFTGDGIFVGGTTITGSSIMEPNLEVGSIDDKGNPVEAKGKIRTNNREVTNFDDPSYKSYKNIFFWLPDGITDGSKVDVYYYRKDGSFIKEDKQIEFYKGESFIPIGADYFRAVIDAPSTKGVKVDRMTVAISKNITIKNSEIGYNRRQGISLVGSEDVQIINNHIHHTNGTAPQSGIDIEPGFYLGKNTLIRGNRFTDNQIQVVLPYGENVQIEDNNFEQNIKNSIGVYAHKGFMGDVVLKGNTFIGSSLTLEADNAIVDSNQFKNGDVNLLGRNITFSNSTLSDTGLNVGNEEGQKISKIKIFHNKVHSEILFIGDKSIQLKEVDIKTKTKGKGAIYGPGNSKSIYDRLKVIASNREGTLLPAGTYSYCSFQTRGLEINNAGKYSLNNCVVKAKENLLVVESLYGKPDVTINNSELEVKENIGYGAAIYVLGAQNFKLLNSTILAKNNINNTPLIKIGPYGDPEPTKVFNVTIKGNLLQTKTDISALDTSNAGIAAPPYLVEDNTIYKAVLTLTEKDMNFNNKLITH</sequence>
<comment type="caution">
    <text evidence="3">The sequence shown here is derived from an EMBL/GenBank/DDBJ whole genome shotgun (WGS) entry which is preliminary data.</text>
</comment>
<dbReference type="eggNOG" id="COG5434">
    <property type="taxonomic scope" value="Bacteria"/>
</dbReference>
<dbReference type="PATRIC" id="fig|1117379.3.peg.2085"/>
<dbReference type="STRING" id="1117379.BABA_09991"/>
<evidence type="ECO:0000259" key="2">
    <source>
        <dbReference type="Pfam" id="PF13229"/>
    </source>
</evidence>
<dbReference type="InterPro" id="IPR012334">
    <property type="entry name" value="Pectin_lyas_fold"/>
</dbReference>
<keyword evidence="4" id="KW-1185">Reference proteome</keyword>
<gene>
    <name evidence="3" type="ORF">BABA_09991</name>
</gene>
<dbReference type="InterPro" id="IPR006626">
    <property type="entry name" value="PbH1"/>
</dbReference>
<reference evidence="3 4" key="1">
    <citation type="journal article" date="2012" name="Front. Microbiol.">
        <title>Redundancy and modularity in membrane-associated dissimilatory nitrate reduction in Bacillus.</title>
        <authorList>
            <person name="Heylen K."/>
            <person name="Keltjens J."/>
        </authorList>
    </citation>
    <scope>NUCLEOTIDE SEQUENCE [LARGE SCALE GENOMIC DNA]</scope>
    <source>
        <strain evidence="4">LMG 21833T</strain>
    </source>
</reference>
<dbReference type="InterPro" id="IPR011050">
    <property type="entry name" value="Pectin_lyase_fold/virulence"/>
</dbReference>
<dbReference type="EMBL" id="AJLS01000056">
    <property type="protein sequence ID" value="EKN69382.1"/>
    <property type="molecule type" value="Genomic_DNA"/>
</dbReference>
<dbReference type="OrthoDB" id="2488735at2"/>
<evidence type="ECO:0000256" key="1">
    <source>
        <dbReference type="SAM" id="SignalP"/>
    </source>
</evidence>
<feature type="chain" id="PRO_5039074027" description="Right handed beta helix domain-containing protein" evidence="1">
    <location>
        <begin position="20"/>
        <end position="723"/>
    </location>
</feature>
<dbReference type="Gene3D" id="2.160.20.10">
    <property type="entry name" value="Single-stranded right-handed beta-helix, Pectin lyase-like"/>
    <property type="match status" value="1"/>
</dbReference>
<proteinExistence type="predicted"/>
<accession>K6DA15</accession>
<protein>
    <recommendedName>
        <fullName evidence="2">Right handed beta helix domain-containing protein</fullName>
    </recommendedName>
</protein>
<feature type="domain" description="Right handed beta helix" evidence="2">
    <location>
        <begin position="326"/>
        <end position="477"/>
    </location>
</feature>
<dbReference type="InterPro" id="IPR039448">
    <property type="entry name" value="Beta_helix"/>
</dbReference>
<dbReference type="Pfam" id="PF13229">
    <property type="entry name" value="Beta_helix"/>
    <property type="match status" value="1"/>
</dbReference>
<dbReference type="AlphaFoldDB" id="K6DA15"/>
<dbReference type="RefSeq" id="WP_007085015.1">
    <property type="nucleotide sequence ID" value="NZ_AJLS01000056.1"/>
</dbReference>
<dbReference type="Proteomes" id="UP000006316">
    <property type="component" value="Unassembled WGS sequence"/>
</dbReference>
<feature type="signal peptide" evidence="1">
    <location>
        <begin position="1"/>
        <end position="19"/>
    </location>
</feature>
<dbReference type="SUPFAM" id="SSF51126">
    <property type="entry name" value="Pectin lyase-like"/>
    <property type="match status" value="1"/>
</dbReference>
<evidence type="ECO:0000313" key="3">
    <source>
        <dbReference type="EMBL" id="EKN69382.1"/>
    </source>
</evidence>
<name>K6DA15_9BACI</name>
<evidence type="ECO:0000313" key="4">
    <source>
        <dbReference type="Proteomes" id="UP000006316"/>
    </source>
</evidence>
<keyword evidence="1" id="KW-0732">Signal</keyword>
<dbReference type="SMART" id="SM00710">
    <property type="entry name" value="PbH1"/>
    <property type="match status" value="9"/>
</dbReference>
<organism evidence="3 4">
    <name type="scientific">Neobacillus bataviensis LMG 21833</name>
    <dbReference type="NCBI Taxonomy" id="1117379"/>
    <lineage>
        <taxon>Bacteria</taxon>
        <taxon>Bacillati</taxon>
        <taxon>Bacillota</taxon>
        <taxon>Bacilli</taxon>
        <taxon>Bacillales</taxon>
        <taxon>Bacillaceae</taxon>
        <taxon>Neobacillus</taxon>
    </lineage>
</organism>